<evidence type="ECO:0000313" key="2">
    <source>
        <dbReference type="Proteomes" id="UP000799779"/>
    </source>
</evidence>
<proteinExistence type="predicted"/>
<name>A0A6A5WM57_9PLEO</name>
<reference evidence="1" key="1">
    <citation type="journal article" date="2020" name="Stud. Mycol.">
        <title>101 Dothideomycetes genomes: a test case for predicting lifestyles and emergence of pathogens.</title>
        <authorList>
            <person name="Haridas S."/>
            <person name="Albert R."/>
            <person name="Binder M."/>
            <person name="Bloem J."/>
            <person name="Labutti K."/>
            <person name="Salamov A."/>
            <person name="Andreopoulos B."/>
            <person name="Baker S."/>
            <person name="Barry K."/>
            <person name="Bills G."/>
            <person name="Bluhm B."/>
            <person name="Cannon C."/>
            <person name="Castanera R."/>
            <person name="Culley D."/>
            <person name="Daum C."/>
            <person name="Ezra D."/>
            <person name="Gonzalez J."/>
            <person name="Henrissat B."/>
            <person name="Kuo A."/>
            <person name="Liang C."/>
            <person name="Lipzen A."/>
            <person name="Lutzoni F."/>
            <person name="Magnuson J."/>
            <person name="Mondo S."/>
            <person name="Nolan M."/>
            <person name="Ohm R."/>
            <person name="Pangilinan J."/>
            <person name="Park H.-J."/>
            <person name="Ramirez L."/>
            <person name="Alfaro M."/>
            <person name="Sun H."/>
            <person name="Tritt A."/>
            <person name="Yoshinaga Y."/>
            <person name="Zwiers L.-H."/>
            <person name="Turgeon B."/>
            <person name="Goodwin S."/>
            <person name="Spatafora J."/>
            <person name="Crous P."/>
            <person name="Grigoriev I."/>
        </authorList>
    </citation>
    <scope>NUCLEOTIDE SEQUENCE</scope>
    <source>
        <strain evidence="1">CBS 123094</strain>
    </source>
</reference>
<keyword evidence="2" id="KW-1185">Reference proteome</keyword>
<gene>
    <name evidence="1" type="ORF">P154DRAFT_522672</name>
</gene>
<sequence>MYPVPRRLHIIACTNASASLIPNHITRRAIPLPLKYASSRQYNPAPPNAQLEAQSAEYEHQVLYAYRSVK</sequence>
<dbReference type="Proteomes" id="UP000799779">
    <property type="component" value="Unassembled WGS sequence"/>
</dbReference>
<accession>A0A6A5WM57</accession>
<dbReference type="AlphaFoldDB" id="A0A6A5WM57"/>
<protein>
    <submittedName>
        <fullName evidence="1">Uncharacterized protein</fullName>
    </submittedName>
</protein>
<evidence type="ECO:0000313" key="1">
    <source>
        <dbReference type="EMBL" id="KAF2000155.1"/>
    </source>
</evidence>
<dbReference type="EMBL" id="ML977590">
    <property type="protein sequence ID" value="KAF2000155.1"/>
    <property type="molecule type" value="Genomic_DNA"/>
</dbReference>
<organism evidence="1 2">
    <name type="scientific">Amniculicola lignicola CBS 123094</name>
    <dbReference type="NCBI Taxonomy" id="1392246"/>
    <lineage>
        <taxon>Eukaryota</taxon>
        <taxon>Fungi</taxon>
        <taxon>Dikarya</taxon>
        <taxon>Ascomycota</taxon>
        <taxon>Pezizomycotina</taxon>
        <taxon>Dothideomycetes</taxon>
        <taxon>Pleosporomycetidae</taxon>
        <taxon>Pleosporales</taxon>
        <taxon>Amniculicolaceae</taxon>
        <taxon>Amniculicola</taxon>
    </lineage>
</organism>